<evidence type="ECO:0000259" key="1">
    <source>
        <dbReference type="Pfam" id="PF18864"/>
    </source>
</evidence>
<comment type="caution">
    <text evidence="2">The sequence shown here is derived from an EMBL/GenBank/DDBJ whole genome shotgun (WGS) entry which is preliminary data.</text>
</comment>
<dbReference type="Proteomes" id="UP000014023">
    <property type="component" value="Unassembled WGS sequence"/>
</dbReference>
<sequence length="233" mass="26132">MEAIVLDLQKEAYDSKSNVVARKLKLEEFGNWVNEELNGYQSYEKTPEYRNVCGQLKARDLYRGGLIPVLINDPKYADIITNRKLVQPISEIESYVGKKGNILVTFPVGQREILSKAIGTETEYFLEVSKNQIGSIVDNVRNIVLEWSLKLEEEGILGEGMSFSKEEKEKAKNQGPLISFGSDASGVQIQIQQNTSNSSQTMQQGSVDLNKVEELLQTIKDNINNPDLVLSTE</sequence>
<reference evidence="2 3" key="1">
    <citation type="submission" date="2012-12" db="EMBL/GenBank/DDBJ databases">
        <title>The Genome Sequence of Bacillus cereus VD196.</title>
        <authorList>
            <consortium name="The Broad Institute Genome Sequencing Platform"/>
            <consortium name="The Broad Institute Genome Sequencing Center for Infectious Disease"/>
            <person name="Feldgarden M."/>
            <person name="Van der Auwera G.A."/>
            <person name="Mahillon J."/>
            <person name="Duprez V."/>
            <person name="Timmery S."/>
            <person name="Mattelet C."/>
            <person name="Dierick K."/>
            <person name="Sun M."/>
            <person name="Yu Z."/>
            <person name="Zhu L."/>
            <person name="Hu X."/>
            <person name="Shank E.B."/>
            <person name="Swiecicka I."/>
            <person name="Hansen B.M."/>
            <person name="Andrup L."/>
            <person name="Walker B."/>
            <person name="Young S.K."/>
            <person name="Zeng Q."/>
            <person name="Gargeya S."/>
            <person name="Fitzgerald M."/>
            <person name="Haas B."/>
            <person name="Abouelleil A."/>
            <person name="Alvarado L."/>
            <person name="Arachchi H.M."/>
            <person name="Berlin A.M."/>
            <person name="Chapman S.B."/>
            <person name="Dewar J."/>
            <person name="Goldberg J."/>
            <person name="Griggs A."/>
            <person name="Gujja S."/>
            <person name="Hansen M."/>
            <person name="Howarth C."/>
            <person name="Imamovic A."/>
            <person name="Larimer J."/>
            <person name="McCowan C."/>
            <person name="Murphy C."/>
            <person name="Neiman D."/>
            <person name="Pearson M."/>
            <person name="Priest M."/>
            <person name="Roberts A."/>
            <person name="Saif S."/>
            <person name="Shea T."/>
            <person name="Sisk P."/>
            <person name="Sykes S."/>
            <person name="Wortman J."/>
            <person name="Nusbaum C."/>
            <person name="Birren B."/>
        </authorList>
    </citation>
    <scope>NUCLEOTIDE SEQUENCE [LARGE SCALE GENOMIC DNA]</scope>
    <source>
        <strain evidence="2 3">VD196</strain>
    </source>
</reference>
<dbReference type="RefSeq" id="WP_016125043.1">
    <property type="nucleotide sequence ID" value="NZ_KB976254.1"/>
</dbReference>
<gene>
    <name evidence="2" type="ORF">IKE_02583</name>
</gene>
<protein>
    <recommendedName>
        <fullName evidence="1">AbiTii domain-containing protein</fullName>
    </recommendedName>
</protein>
<evidence type="ECO:0000313" key="2">
    <source>
        <dbReference type="EMBL" id="EOO67456.1"/>
    </source>
</evidence>
<accession>A0A9W5Q500</accession>
<dbReference type="Pfam" id="PF18864">
    <property type="entry name" value="AbiTii"/>
    <property type="match status" value="1"/>
</dbReference>
<feature type="domain" description="AbiTii" evidence="1">
    <location>
        <begin position="16"/>
        <end position="174"/>
    </location>
</feature>
<evidence type="ECO:0000313" key="3">
    <source>
        <dbReference type="Proteomes" id="UP000014023"/>
    </source>
</evidence>
<proteinExistence type="predicted"/>
<organism evidence="2 3">
    <name type="scientific">Bacillus cereus VD196</name>
    <dbReference type="NCBI Taxonomy" id="1053243"/>
    <lineage>
        <taxon>Bacteria</taxon>
        <taxon>Bacillati</taxon>
        <taxon>Bacillota</taxon>
        <taxon>Bacilli</taxon>
        <taxon>Bacillales</taxon>
        <taxon>Bacillaceae</taxon>
        <taxon>Bacillus</taxon>
        <taxon>Bacillus cereus group</taxon>
    </lineage>
</organism>
<dbReference type="AlphaFoldDB" id="A0A9W5Q500"/>
<dbReference type="InterPro" id="IPR041304">
    <property type="entry name" value="AbiTii"/>
</dbReference>
<name>A0A9W5Q500_BACCE</name>
<dbReference type="EMBL" id="AHFL01000011">
    <property type="protein sequence ID" value="EOO67456.1"/>
    <property type="molecule type" value="Genomic_DNA"/>
</dbReference>